<dbReference type="EMBL" id="VFJB01000002">
    <property type="protein sequence ID" value="KAA0259171.1"/>
    <property type="molecule type" value="Genomic_DNA"/>
</dbReference>
<proteinExistence type="predicted"/>
<dbReference type="Pfam" id="PF13401">
    <property type="entry name" value="AAA_22"/>
    <property type="match status" value="1"/>
</dbReference>
<dbReference type="InterPro" id="IPR049945">
    <property type="entry name" value="AAA_22"/>
</dbReference>
<dbReference type="SUPFAM" id="SSF52540">
    <property type="entry name" value="P-loop containing nucleoside triphosphate hydrolases"/>
    <property type="match status" value="1"/>
</dbReference>
<evidence type="ECO:0000259" key="1">
    <source>
        <dbReference type="Pfam" id="PF13401"/>
    </source>
</evidence>
<dbReference type="Gene3D" id="3.40.50.300">
    <property type="entry name" value="P-loop containing nucleotide triphosphate hydrolases"/>
    <property type="match status" value="1"/>
</dbReference>
<dbReference type="InterPro" id="IPR052026">
    <property type="entry name" value="ExeA_AAA_ATPase_DNA-bind"/>
</dbReference>
<dbReference type="GO" id="GO:0016887">
    <property type="term" value="F:ATP hydrolysis activity"/>
    <property type="evidence" value="ECO:0007669"/>
    <property type="project" value="InterPro"/>
</dbReference>
<accession>A0A5A8F517</accession>
<sequence>MGLKEFYGLKELPFNNTPDLKYFFKSEKHSLVLYKLNYLINYRKGLGIVLGPIGTGKTILARLFFEELDPEKYEAALIVVVHSEVSSEWFLKKLCLQLGIQNIPSEKHEMVNTLYKELSKINEMGKKVVILIDEAQMLSKKEVIEEMRGLLNFEDEKGKLITFVLFGLPELESNLRQDKPLFQRVSMRLVLEPLDLNETLRYIKHRLKIAGSEELIFESEAIKKIYEYSKGIPRLINTICDNALFEGFLIKKHVINKDLIEQVAQDLGLA</sequence>
<dbReference type="AlphaFoldDB" id="A0A5A8F517"/>
<feature type="domain" description="ORC1/DEAH AAA+ ATPase" evidence="1">
    <location>
        <begin position="43"/>
        <end position="173"/>
    </location>
</feature>
<keyword evidence="3" id="KW-1185">Reference proteome</keyword>
<protein>
    <submittedName>
        <fullName evidence="2">AAA family ATPase</fullName>
    </submittedName>
</protein>
<reference evidence="2 3" key="1">
    <citation type="submission" date="2019-06" db="EMBL/GenBank/DDBJ databases">
        <title>Genomic insights into carbon and energy metabolism of Deferribacter autotrophicus revealed new metabolic traits in the phylum Deferribacteres.</title>
        <authorList>
            <person name="Slobodkin A.I."/>
            <person name="Slobodkina G.B."/>
            <person name="Allioux M."/>
            <person name="Alain K."/>
            <person name="Jebbar M."/>
            <person name="Shadrin V."/>
            <person name="Kublanov I.V."/>
            <person name="Toshchakov S.V."/>
            <person name="Bonch-Osmolovskaya E.A."/>
        </authorList>
    </citation>
    <scope>NUCLEOTIDE SEQUENCE [LARGE SCALE GENOMIC DNA]</scope>
    <source>
        <strain evidence="2 3">SL50</strain>
    </source>
</reference>
<comment type="caution">
    <text evidence="2">The sequence shown here is derived from an EMBL/GenBank/DDBJ whole genome shotgun (WGS) entry which is preliminary data.</text>
</comment>
<evidence type="ECO:0000313" key="3">
    <source>
        <dbReference type="Proteomes" id="UP000322876"/>
    </source>
</evidence>
<organism evidence="2 3">
    <name type="scientific">Deferribacter autotrophicus</name>
    <dbReference type="NCBI Taxonomy" id="500465"/>
    <lineage>
        <taxon>Bacteria</taxon>
        <taxon>Pseudomonadati</taxon>
        <taxon>Deferribacterota</taxon>
        <taxon>Deferribacteres</taxon>
        <taxon>Deferribacterales</taxon>
        <taxon>Deferribacteraceae</taxon>
        <taxon>Deferribacter</taxon>
    </lineage>
</organism>
<dbReference type="PANTHER" id="PTHR35894">
    <property type="entry name" value="GENERAL SECRETION PATHWAY PROTEIN A-RELATED"/>
    <property type="match status" value="1"/>
</dbReference>
<dbReference type="InterPro" id="IPR027417">
    <property type="entry name" value="P-loop_NTPase"/>
</dbReference>
<dbReference type="OrthoDB" id="9779230at2"/>
<evidence type="ECO:0000313" key="2">
    <source>
        <dbReference type="EMBL" id="KAA0259171.1"/>
    </source>
</evidence>
<dbReference type="RefSeq" id="WP_149265426.1">
    <property type="nucleotide sequence ID" value="NZ_VFJB01000002.1"/>
</dbReference>
<gene>
    <name evidence="2" type="ORF">FHQ18_01605</name>
</gene>
<dbReference type="Proteomes" id="UP000322876">
    <property type="component" value="Unassembled WGS sequence"/>
</dbReference>
<dbReference type="PANTHER" id="PTHR35894:SF1">
    <property type="entry name" value="PHOSPHORIBULOKINASE _ URIDINE KINASE FAMILY"/>
    <property type="match status" value="1"/>
</dbReference>
<name>A0A5A8F517_9BACT</name>